<accession>A0ABR0SVS0</accession>
<keyword evidence="3" id="KW-1185">Reference proteome</keyword>
<reference evidence="2 3" key="1">
    <citation type="submission" date="2024-01" db="EMBL/GenBank/DDBJ databases">
        <title>Complete genome of Cladobotryum mycophilum ATHUM6906.</title>
        <authorList>
            <person name="Christinaki A.C."/>
            <person name="Myridakis A.I."/>
            <person name="Kouvelis V.N."/>
        </authorList>
    </citation>
    <scope>NUCLEOTIDE SEQUENCE [LARGE SCALE GENOMIC DNA]</scope>
    <source>
        <strain evidence="2 3">ATHUM6906</strain>
    </source>
</reference>
<comment type="caution">
    <text evidence="2">The sequence shown here is derived from an EMBL/GenBank/DDBJ whole genome shotgun (WGS) entry which is preliminary data.</text>
</comment>
<sequence>MYFSNIAVGLAGVVAMANAAQKYPPSTMSQGVRLVAHLKTNTTSEFKYINGLKSIRPGHTVLAVGEEGNTATVFYTNGTQEQYEHGQTALQAFLPGDGTPHTVRLGQDDQASSLGELELQLAYLDINGNGETPMFSNSSQPIKTLAPMGWMLCSEPQSKISTLKIGHFWETYPDCSDNFVIYPECAELGEPKDKYGVLYLQCYQNVSAINWDEY</sequence>
<gene>
    <name evidence="2" type="ORF">PT974_04536</name>
</gene>
<proteinExistence type="predicted"/>
<protein>
    <submittedName>
        <fullName evidence="2">Uncharacterized protein</fullName>
    </submittedName>
</protein>
<feature type="chain" id="PRO_5045318418" evidence="1">
    <location>
        <begin position="20"/>
        <end position="214"/>
    </location>
</feature>
<dbReference type="Proteomes" id="UP001338125">
    <property type="component" value="Unassembled WGS sequence"/>
</dbReference>
<organism evidence="2 3">
    <name type="scientific">Cladobotryum mycophilum</name>
    <dbReference type="NCBI Taxonomy" id="491253"/>
    <lineage>
        <taxon>Eukaryota</taxon>
        <taxon>Fungi</taxon>
        <taxon>Dikarya</taxon>
        <taxon>Ascomycota</taxon>
        <taxon>Pezizomycotina</taxon>
        <taxon>Sordariomycetes</taxon>
        <taxon>Hypocreomycetidae</taxon>
        <taxon>Hypocreales</taxon>
        <taxon>Hypocreaceae</taxon>
        <taxon>Cladobotryum</taxon>
    </lineage>
</organism>
<dbReference type="EMBL" id="JAVFKD010000004">
    <property type="protein sequence ID" value="KAK5996109.1"/>
    <property type="molecule type" value="Genomic_DNA"/>
</dbReference>
<name>A0ABR0SVS0_9HYPO</name>
<keyword evidence="1" id="KW-0732">Signal</keyword>
<feature type="signal peptide" evidence="1">
    <location>
        <begin position="1"/>
        <end position="19"/>
    </location>
</feature>
<evidence type="ECO:0000256" key="1">
    <source>
        <dbReference type="SAM" id="SignalP"/>
    </source>
</evidence>
<evidence type="ECO:0000313" key="3">
    <source>
        <dbReference type="Proteomes" id="UP001338125"/>
    </source>
</evidence>
<evidence type="ECO:0000313" key="2">
    <source>
        <dbReference type="EMBL" id="KAK5996109.1"/>
    </source>
</evidence>